<sequence>MITHDTGFVYVMRNPAMPGMVKIGLTTLLPEERASKISGHEGVPLPFEVVFRALTMRWPEVEKLVHQRLAGQRVNPRREYFSVSVDTAVETVRECVLEINGNDAWEIGKIHPIGGEDRVVLSLEADEVFLLLRQPSLFGGGWEPLDFWQAHADGDQLEIYAADGPDEVAGFSDGDAGGEDDPVPYLDAAGNAANGVLIGRERLTPGDRLLWMRDGEQSGVCRGVLFEAREYCQVVCRSWNPQVTPEGFPLILNALVRKPSPAMIAAGRVAVRLPGPRCWAPRPDTHEEPALPLPGPERWLPQLRPKEDRPPRRGKRSA</sequence>
<dbReference type="RefSeq" id="WP_062236002.1">
    <property type="nucleotide sequence ID" value="NZ_JBPJFL010000002.1"/>
</dbReference>
<dbReference type="Proteomes" id="UP000054375">
    <property type="component" value="Unassembled WGS sequence"/>
</dbReference>
<keyword evidence="4" id="KW-1185">Reference proteome</keyword>
<dbReference type="EMBL" id="LMWV01000006">
    <property type="protein sequence ID" value="KUN68224.1"/>
    <property type="molecule type" value="Genomic_DNA"/>
</dbReference>
<dbReference type="InterPro" id="IPR018306">
    <property type="entry name" value="Phage_T5_Orf172_DNA-bd"/>
</dbReference>
<evidence type="ECO:0000256" key="1">
    <source>
        <dbReference type="SAM" id="MobiDB-lite"/>
    </source>
</evidence>
<dbReference type="Pfam" id="PF10544">
    <property type="entry name" value="T5orf172"/>
    <property type="match status" value="1"/>
</dbReference>
<evidence type="ECO:0000313" key="3">
    <source>
        <dbReference type="EMBL" id="KUN68224.1"/>
    </source>
</evidence>
<feature type="domain" description="Bacteriophage T5 Orf172 DNA-binding" evidence="2">
    <location>
        <begin position="15"/>
        <end position="95"/>
    </location>
</feature>
<comment type="caution">
    <text evidence="3">The sequence shown here is derived from an EMBL/GenBank/DDBJ whole genome shotgun (WGS) entry which is preliminary data.</text>
</comment>
<dbReference type="AlphaFoldDB" id="A0A101S663"/>
<evidence type="ECO:0000259" key="2">
    <source>
        <dbReference type="SMART" id="SM00974"/>
    </source>
</evidence>
<accession>A0A101S663</accession>
<dbReference type="SMART" id="SM00974">
    <property type="entry name" value="T5orf172"/>
    <property type="match status" value="1"/>
</dbReference>
<reference evidence="3 4" key="1">
    <citation type="submission" date="2015-10" db="EMBL/GenBank/DDBJ databases">
        <title>Draft genome sequence of Streptomyces griseorubiginosus DSM 40469, type strain for the species Streptomyces griseorubiginosus.</title>
        <authorList>
            <person name="Ruckert C."/>
            <person name="Winkler A."/>
            <person name="Kalinowski J."/>
            <person name="Kampfer P."/>
            <person name="Glaeser S."/>
        </authorList>
    </citation>
    <scope>NUCLEOTIDE SEQUENCE [LARGE SCALE GENOMIC DNA]</scope>
    <source>
        <strain evidence="3 4">DSM 40469</strain>
    </source>
</reference>
<gene>
    <name evidence="3" type="ORF">AQJ54_09710</name>
</gene>
<evidence type="ECO:0000313" key="4">
    <source>
        <dbReference type="Proteomes" id="UP000054375"/>
    </source>
</evidence>
<feature type="region of interest" description="Disordered" evidence="1">
    <location>
        <begin position="281"/>
        <end position="318"/>
    </location>
</feature>
<name>A0A101S663_9ACTN</name>
<protein>
    <recommendedName>
        <fullName evidence="2">Bacteriophage T5 Orf172 DNA-binding domain-containing protein</fullName>
    </recommendedName>
</protein>
<proteinExistence type="predicted"/>
<organism evidence="3 4">
    <name type="scientific">Streptomyces griseorubiginosus</name>
    <dbReference type="NCBI Taxonomy" id="67304"/>
    <lineage>
        <taxon>Bacteria</taxon>
        <taxon>Bacillati</taxon>
        <taxon>Actinomycetota</taxon>
        <taxon>Actinomycetes</taxon>
        <taxon>Kitasatosporales</taxon>
        <taxon>Streptomycetaceae</taxon>
        <taxon>Streptomyces</taxon>
    </lineage>
</organism>